<evidence type="ECO:0000313" key="2">
    <source>
        <dbReference type="Proteomes" id="UP001143856"/>
    </source>
</evidence>
<gene>
    <name evidence="1" type="ORF">NUW58_g4511</name>
</gene>
<name>A0ACC1P639_9PEZI</name>
<protein>
    <submittedName>
        <fullName evidence="1">Uncharacterized protein</fullName>
    </submittedName>
</protein>
<dbReference type="Proteomes" id="UP001143856">
    <property type="component" value="Unassembled WGS sequence"/>
</dbReference>
<sequence>MEKVKFGSYEQKLQDISLSDSQWKYDGLVLPEPRLIDESGFVKSISLASDDTDSHITIKFQRLNTNRATEGLKPSDLLLISFSAFRPRYKVADESGEYKPWARKEVIEYTVNILRTSIELQGAHYNFYGHSNSQLKSRTCFLLAASRKEISRRVESFGDFTKMKTVAKMTKRIGLLFSSAQVATTVEPSRCEDIPDVEDDNYVFTDGCGLISPRCAQELSRRLQLRFRDKRYSPSVFQIRYRGYKGVVTLDPTMKDPRTLLKFRKSMKKFSGGGDLSFSVPYVYGHLNDEVVILLHSLGILAETLLKKQEQHFEFLDQASKDPRVAFRFLCYINRPELAEKVLMESLDTARPEIRKLINAEKGKMLNKRDTQRCRILVPKSRLLYGVCDAWDVLKEGECHVKITTDENGLPQTLKNAHVLVTRNPCLHPGDLQKFKVVYRPELSHLVDCIVFPVRGKRPSADMMSGGDLDGDTFFVCWDEDLMPSKLSDPALYPAGPEPASFKSITDDDRLQFFAQYSSTSLGRVKNLYLDWAKVKGPMAQECQELNRLFSQCVDGNRIKIPPKFENPPPPPPPNAAPFILDVLHESAKRLVDLINTNEEALEGYDFDAIELLLNRDGIAISEFELVQLAFKWCRQNRTPLHDLLHFFDLNSLTAEEKTWTVSQLPTLPGVPNLVMNALCSSSLINSQELSEFALDHPKIRWKRIYDSSRDRMAHFLEEAARSMELFHRKLIVLRVDERLTIALYIPKKVERSQDYLVDDNVRLLAFPHSQGPQLQSRLCLPTKVNYRLCCDDNSFQLFERVRGNTWIHIRRGGSNDSSYRNTTNVGDRRRQRQETLDSGRNFDFVVSIALDKFSRGLQKHVGRVNRNGVLASEIYVITNRDIQSMRTLDLWLKFIDTEERMSLFDEKAKEYSIPKLDTLDLTTHESQYIARIVGGDLETLNDLESSNDLLSILERLRERNAKDLLVQCVAYLLGQISEPESTILAPADIIEAIFVSLESSPFLSACFARIGNWSELPEELANKIENRGFDILRGLILSANDARELVLKPLKDVFSQLHSMSSKKFSELIELVTLTVRSPGVALAILMECFEPESTRLLTGVDTLIVNTFKHNLIGIALDHVGEADEGAKEREDLLVLKPCPKQIDGDAIVEATFRIDSPSGTPARSAHVRLIVASRPTNAPLQKPYYMDALVVSSEKGMARFRCLHPLPPYFEQCSWRLIYCAPFVTTQTMFAAVANLAADPEAHCSIWMQLVGTSSLPSISLPIAYQTQAKLNKSQATAVEATLKYPLVCLWGPPGTGKTQTIVAAIVTLERTLQKERIIVTAPTHNAVDNVMRRYLAVASPGKQSVLRVSTEFRKVAEDLRPYTLDAMAGIEIYTNRKTLKEAQERVRNCRIAFTTCIGAGIGLLRDQTFEVVIIDEASQQTEPASLVPLTKGCQRALLVGDHVQLRPTVQQLASALDFDVSLFERLYKQSANSDSTDEISGIPKLMLDTQYRMHPSICKFSSEQFYDGKLLTGILHTDRALSPSMFPWPVDATNKNDKARTVFIECASKEDKFGQKSKSNEGQATLCRQVCSLLSTKRETSSGQTTQDVSVMPEQSIAVLTPYTRQLEVLKKKLAGIKNTEVSSIDGYQGREAEIVVFVTTRCNVSCEIGFLKDLRRMNVALTRAKSGLIVIGNRETLTQGTADPDSTAMWKRLLNSLVVVDVGRSAG</sequence>
<comment type="caution">
    <text evidence="1">The sequence shown here is derived from an EMBL/GenBank/DDBJ whole genome shotgun (WGS) entry which is preliminary data.</text>
</comment>
<proteinExistence type="predicted"/>
<reference evidence="1" key="1">
    <citation type="submission" date="2022-10" db="EMBL/GenBank/DDBJ databases">
        <title>Genome Sequence of Xylaria curta.</title>
        <authorList>
            <person name="Buettner E."/>
        </authorList>
    </citation>
    <scope>NUCLEOTIDE SEQUENCE</scope>
    <source>
        <strain evidence="1">Babe10</strain>
    </source>
</reference>
<accession>A0ACC1P639</accession>
<dbReference type="EMBL" id="JAPDGR010000791">
    <property type="protein sequence ID" value="KAJ2987432.1"/>
    <property type="molecule type" value="Genomic_DNA"/>
</dbReference>
<evidence type="ECO:0000313" key="1">
    <source>
        <dbReference type="EMBL" id="KAJ2987432.1"/>
    </source>
</evidence>
<organism evidence="1 2">
    <name type="scientific">Xylaria curta</name>
    <dbReference type="NCBI Taxonomy" id="42375"/>
    <lineage>
        <taxon>Eukaryota</taxon>
        <taxon>Fungi</taxon>
        <taxon>Dikarya</taxon>
        <taxon>Ascomycota</taxon>
        <taxon>Pezizomycotina</taxon>
        <taxon>Sordariomycetes</taxon>
        <taxon>Xylariomycetidae</taxon>
        <taxon>Xylariales</taxon>
        <taxon>Xylariaceae</taxon>
        <taxon>Xylaria</taxon>
    </lineage>
</organism>
<keyword evidence="2" id="KW-1185">Reference proteome</keyword>